<dbReference type="EMBL" id="FNHF01000001">
    <property type="protein sequence ID" value="SDL99592.1"/>
    <property type="molecule type" value="Genomic_DNA"/>
</dbReference>
<proteinExistence type="predicted"/>
<dbReference type="Proteomes" id="UP000182347">
    <property type="component" value="Unassembled WGS sequence"/>
</dbReference>
<keyword evidence="2" id="KW-1185">Reference proteome</keyword>
<dbReference type="PANTHER" id="PTHR40051">
    <property type="entry name" value="IG HYPOTHETICAL 15966"/>
    <property type="match status" value="1"/>
</dbReference>
<gene>
    <name evidence="1" type="ORF">SAMN05216244_1480</name>
</gene>
<sequence>MQGKHQDRGTIKWTSLMLPEHVEMLNQWYESEKDVEKPLLSSDKLEEMQRTIMQAIECKQKVSLYFYEAQRIEMLEGFIKGAGMGKLEIENHDGLEFLPVEAIVDVEIIG</sequence>
<accession>A0A1G9PL62</accession>
<dbReference type="InterPro" id="IPR014962">
    <property type="entry name" value="YolD"/>
</dbReference>
<dbReference type="AlphaFoldDB" id="A0A1G9PL62"/>
<evidence type="ECO:0000313" key="2">
    <source>
        <dbReference type="Proteomes" id="UP000182347"/>
    </source>
</evidence>
<dbReference type="RefSeq" id="WP_074598132.1">
    <property type="nucleotide sequence ID" value="NZ_FNHF01000001.1"/>
</dbReference>
<protein>
    <submittedName>
        <fullName evidence="1">YolD-like protein</fullName>
    </submittedName>
</protein>
<dbReference type="Pfam" id="PF08863">
    <property type="entry name" value="YolD"/>
    <property type="match status" value="1"/>
</dbReference>
<reference evidence="2" key="1">
    <citation type="submission" date="2016-10" db="EMBL/GenBank/DDBJ databases">
        <authorList>
            <person name="Varghese N."/>
            <person name="Submissions S."/>
        </authorList>
    </citation>
    <scope>NUCLEOTIDE SEQUENCE [LARGE SCALE GENOMIC DNA]</scope>
    <source>
        <strain evidence="2">CGMCC 1.6199</strain>
    </source>
</reference>
<dbReference type="PANTHER" id="PTHR40051:SF1">
    <property type="entry name" value="YOLD-LIKE FAMILY PROTEIN"/>
    <property type="match status" value="1"/>
</dbReference>
<dbReference type="OrthoDB" id="1644322at2"/>
<name>A0A1G9PL62_9BACI</name>
<dbReference type="STRING" id="482461.SAMN05216244_1480"/>
<organism evidence="1 2">
    <name type="scientific">Sediminibacillus halophilus</name>
    <dbReference type="NCBI Taxonomy" id="482461"/>
    <lineage>
        <taxon>Bacteria</taxon>
        <taxon>Bacillati</taxon>
        <taxon>Bacillota</taxon>
        <taxon>Bacilli</taxon>
        <taxon>Bacillales</taxon>
        <taxon>Bacillaceae</taxon>
        <taxon>Sediminibacillus</taxon>
    </lineage>
</organism>
<evidence type="ECO:0000313" key="1">
    <source>
        <dbReference type="EMBL" id="SDL99592.1"/>
    </source>
</evidence>